<evidence type="ECO:0000313" key="3">
    <source>
        <dbReference type="Proteomes" id="UP000280008"/>
    </source>
</evidence>
<reference evidence="2 3" key="1">
    <citation type="submission" date="2018-10" db="EMBL/GenBank/DDBJ databases">
        <title>Sequencing the genomes of 1000 actinobacteria strains.</title>
        <authorList>
            <person name="Klenk H.-P."/>
        </authorList>
    </citation>
    <scope>NUCLEOTIDE SEQUENCE [LARGE SCALE GENOMIC DNA]</scope>
    <source>
        <strain evidence="2 3">DSM 17894</strain>
    </source>
</reference>
<proteinExistence type="predicted"/>
<keyword evidence="1" id="KW-1133">Transmembrane helix</keyword>
<dbReference type="OrthoDB" id="3387554at2"/>
<dbReference type="NCBIfam" id="NF038083">
    <property type="entry name" value="CU044_5270_fam"/>
    <property type="match status" value="1"/>
</dbReference>
<dbReference type="InterPro" id="IPR047789">
    <property type="entry name" value="CU044_5270-like"/>
</dbReference>
<keyword evidence="1" id="KW-0472">Membrane</keyword>
<organism evidence="2 3">
    <name type="scientific">Frondihabitans australicus</name>
    <dbReference type="NCBI Taxonomy" id="386892"/>
    <lineage>
        <taxon>Bacteria</taxon>
        <taxon>Bacillati</taxon>
        <taxon>Actinomycetota</taxon>
        <taxon>Actinomycetes</taxon>
        <taxon>Micrococcales</taxon>
        <taxon>Microbacteriaceae</taxon>
        <taxon>Frondihabitans</taxon>
    </lineage>
</organism>
<feature type="transmembrane region" description="Helical" evidence="1">
    <location>
        <begin position="40"/>
        <end position="63"/>
    </location>
</feature>
<dbReference type="AlphaFoldDB" id="A0A495IEE1"/>
<protein>
    <submittedName>
        <fullName evidence="2">Uncharacterized protein</fullName>
    </submittedName>
</protein>
<gene>
    <name evidence="2" type="ORF">C8E83_1478</name>
</gene>
<keyword evidence="3" id="KW-1185">Reference proteome</keyword>
<comment type="caution">
    <text evidence="2">The sequence shown here is derived from an EMBL/GenBank/DDBJ whole genome shotgun (WGS) entry which is preliminary data.</text>
</comment>
<dbReference type="EMBL" id="RBKS01000001">
    <property type="protein sequence ID" value="RKR74367.1"/>
    <property type="molecule type" value="Genomic_DNA"/>
</dbReference>
<dbReference type="Proteomes" id="UP000280008">
    <property type="component" value="Unassembled WGS sequence"/>
</dbReference>
<evidence type="ECO:0000313" key="2">
    <source>
        <dbReference type="EMBL" id="RKR74367.1"/>
    </source>
</evidence>
<accession>A0A495IEE1</accession>
<name>A0A495IEE1_9MICO</name>
<evidence type="ECO:0000256" key="1">
    <source>
        <dbReference type="SAM" id="Phobius"/>
    </source>
</evidence>
<sequence>MTMNYAPPTGAALEEALAPVRSAVFGTIERESRFRPRRRHILLTAGAFAVAGALVVAGVTGFGGTAHSGATAQAATILTAAAQNTIHTSDPVVGPGQYLEIATREISVGLGQTTTGGGDVAQDAQLTTVFIPQDRERGTWTLQIRRVKADATPLPYGTPTAALWAQLASDGESNSASAVGGHITGYLSYDPYDFASYPRDPQALLDLINRKWSPGNQPEANYDFFEITDMLTSGEMPADLRSTAFRALTLLDGVSVIGTEANLDGVSGVAIGLDNAHNQERQDLIVDPSTGTVIGERTVSTTDDGVIAAGTVVDYSTLTTKVVSSVSGQ</sequence>
<keyword evidence="1" id="KW-0812">Transmembrane</keyword>
<dbReference type="RefSeq" id="WP_121369120.1">
    <property type="nucleotide sequence ID" value="NZ_RBKS01000001.1"/>
</dbReference>